<proteinExistence type="predicted"/>
<keyword evidence="1" id="KW-0812">Transmembrane</keyword>
<dbReference type="PANTHER" id="PTHR30273:SF2">
    <property type="entry name" value="PROTEIN FECR"/>
    <property type="match status" value="1"/>
</dbReference>
<dbReference type="RefSeq" id="WP_250932877.1">
    <property type="nucleotide sequence ID" value="NZ_JAMQBK010000097.1"/>
</dbReference>
<dbReference type="InterPro" id="IPR013320">
    <property type="entry name" value="ConA-like_dom_sf"/>
</dbReference>
<evidence type="ECO:0000313" key="3">
    <source>
        <dbReference type="Proteomes" id="UP001202961"/>
    </source>
</evidence>
<dbReference type="SUPFAM" id="SSF49899">
    <property type="entry name" value="Concanavalin A-like lectins/glucanases"/>
    <property type="match status" value="1"/>
</dbReference>
<keyword evidence="1" id="KW-1133">Transmembrane helix</keyword>
<accession>A0ABT0UDA2</accession>
<dbReference type="Proteomes" id="UP001202961">
    <property type="component" value="Unassembled WGS sequence"/>
</dbReference>
<keyword evidence="3" id="KW-1185">Reference proteome</keyword>
<dbReference type="Pfam" id="PF13385">
    <property type="entry name" value="Laminin_G_3"/>
    <property type="match status" value="1"/>
</dbReference>
<dbReference type="Gene3D" id="2.60.120.200">
    <property type="match status" value="1"/>
</dbReference>
<protein>
    <submittedName>
        <fullName evidence="2">LamG domain-containing protein</fullName>
    </submittedName>
</protein>
<evidence type="ECO:0000256" key="1">
    <source>
        <dbReference type="SAM" id="Phobius"/>
    </source>
</evidence>
<sequence length="557" mass="61824">MSAEEGSAMESAMDENAEFQRLYCDAIRMHASLAWPRRWSITGSVTRVNSGETTGRRRDRKQIVLLAVVASVAASIMIATALHTQRPANDGRLSAVAANSDARINEPGLQIDSPARANFVGVLSNTANVAWKAEATRAVGTPLRPGWLRFDSGMIQVDFFGGARLIVRGPAEIQLRSSSEALLRSGEATCFVGELGRGFRLLTGESEVVDLGTSFGMRVVPNQRPEVHVFEGKIAIRQNPQSDPVELTEELAVRLDSKKLSPVEYAKKQFPGYQDLQNERASKSQQRYDTWKLNAAKLSLDPSVLVHYTFEDQQDGDIEVLNRAKSKSVGSSGAIMGATWGEGRWPSKTGLHYRDRNDRMLFKVPGKHDSITFLIWARVDALMGQRTALLLSEHPGRWILNGSMPGHELHEAIARHADAPAKMCRWTLETHGRPTLNLAFEGRIAESHQWDSYIAPPSVAKKSDWGRWSCLAVTYDTINKMVVHYHNGLPIHTTPLARPEPLLLQCMELGNLSVPTERPHSNVDYRFYGVIDEVLIAKRALTEREIAAIYETGNNAQ</sequence>
<gene>
    <name evidence="2" type="ORF">NB063_29430</name>
</gene>
<dbReference type="EMBL" id="JAMQBK010000097">
    <property type="protein sequence ID" value="MCM2374766.1"/>
    <property type="molecule type" value="Genomic_DNA"/>
</dbReference>
<organism evidence="2 3">
    <name type="scientific">Aporhodopirellula aestuarii</name>
    <dbReference type="NCBI Taxonomy" id="2950107"/>
    <lineage>
        <taxon>Bacteria</taxon>
        <taxon>Pseudomonadati</taxon>
        <taxon>Planctomycetota</taxon>
        <taxon>Planctomycetia</taxon>
        <taxon>Pirellulales</taxon>
        <taxon>Pirellulaceae</taxon>
        <taxon>Aporhodopirellula</taxon>
    </lineage>
</organism>
<dbReference type="InterPro" id="IPR012373">
    <property type="entry name" value="Ferrdict_sens_TM"/>
</dbReference>
<name>A0ABT0UDA2_9BACT</name>
<reference evidence="2 3" key="1">
    <citation type="journal article" date="2022" name="Syst. Appl. Microbiol.">
        <title>Rhodopirellula aestuarii sp. nov., a novel member of the genus Rhodopirellula isolated from brackish sediments collected in the Tagus River estuary, Portugal.</title>
        <authorList>
            <person name="Vitorino I.R."/>
            <person name="Klimek D."/>
            <person name="Calusinska M."/>
            <person name="Lobo-da-Cunha A."/>
            <person name="Vasconcelos V."/>
            <person name="Lage O.M."/>
        </authorList>
    </citation>
    <scope>NUCLEOTIDE SEQUENCE [LARGE SCALE GENOMIC DNA]</scope>
    <source>
        <strain evidence="2 3">ICT_H3.1</strain>
    </source>
</reference>
<dbReference type="PANTHER" id="PTHR30273">
    <property type="entry name" value="PERIPLASMIC SIGNAL SENSOR AND SIGMA FACTOR ACTIVATOR FECR-RELATED"/>
    <property type="match status" value="1"/>
</dbReference>
<feature type="transmembrane region" description="Helical" evidence="1">
    <location>
        <begin position="63"/>
        <end position="82"/>
    </location>
</feature>
<keyword evidence="1" id="KW-0472">Membrane</keyword>
<dbReference type="Gene3D" id="2.60.120.1440">
    <property type="match status" value="1"/>
</dbReference>
<evidence type="ECO:0000313" key="2">
    <source>
        <dbReference type="EMBL" id="MCM2374766.1"/>
    </source>
</evidence>
<comment type="caution">
    <text evidence="2">The sequence shown here is derived from an EMBL/GenBank/DDBJ whole genome shotgun (WGS) entry which is preliminary data.</text>
</comment>